<proteinExistence type="predicted"/>
<name>A0A8T0VJL6_PANVG</name>
<gene>
    <name evidence="1" type="ORF">PVAP13_2NG497206</name>
</gene>
<reference evidence="1" key="1">
    <citation type="submission" date="2020-05" db="EMBL/GenBank/DDBJ databases">
        <title>WGS assembly of Panicum virgatum.</title>
        <authorList>
            <person name="Lovell J.T."/>
            <person name="Jenkins J."/>
            <person name="Shu S."/>
            <person name="Juenger T.E."/>
            <person name="Schmutz J."/>
        </authorList>
    </citation>
    <scope>NUCLEOTIDE SEQUENCE</scope>
    <source>
        <strain evidence="1">AP13</strain>
    </source>
</reference>
<comment type="caution">
    <text evidence="1">The sequence shown here is derived from an EMBL/GenBank/DDBJ whole genome shotgun (WGS) entry which is preliminary data.</text>
</comment>
<dbReference type="EMBL" id="CM029040">
    <property type="protein sequence ID" value="KAG2636971.1"/>
    <property type="molecule type" value="Genomic_DNA"/>
</dbReference>
<organism evidence="1 2">
    <name type="scientific">Panicum virgatum</name>
    <name type="common">Blackwell switchgrass</name>
    <dbReference type="NCBI Taxonomy" id="38727"/>
    <lineage>
        <taxon>Eukaryota</taxon>
        <taxon>Viridiplantae</taxon>
        <taxon>Streptophyta</taxon>
        <taxon>Embryophyta</taxon>
        <taxon>Tracheophyta</taxon>
        <taxon>Spermatophyta</taxon>
        <taxon>Magnoliopsida</taxon>
        <taxon>Liliopsida</taxon>
        <taxon>Poales</taxon>
        <taxon>Poaceae</taxon>
        <taxon>PACMAD clade</taxon>
        <taxon>Panicoideae</taxon>
        <taxon>Panicodae</taxon>
        <taxon>Paniceae</taxon>
        <taxon>Panicinae</taxon>
        <taxon>Panicum</taxon>
        <taxon>Panicum sect. Hiantes</taxon>
    </lineage>
</organism>
<dbReference type="Proteomes" id="UP000823388">
    <property type="component" value="Chromosome 2N"/>
</dbReference>
<sequence length="117" mass="13533">MLLHNTTILSASSINRKNNSRAKLIHPSLFAHAITEPCRSPPQARFLEFPCLLFQSLACTALPPHNIRYACLNLTTQRRRGRRRFPRSFGRRDHLMNHDDHLVFAPVRMSFCPRSIV</sequence>
<evidence type="ECO:0000313" key="2">
    <source>
        <dbReference type="Proteomes" id="UP000823388"/>
    </source>
</evidence>
<protein>
    <submittedName>
        <fullName evidence="1">Uncharacterized protein</fullName>
    </submittedName>
</protein>
<evidence type="ECO:0000313" key="1">
    <source>
        <dbReference type="EMBL" id="KAG2636971.1"/>
    </source>
</evidence>
<accession>A0A8T0VJL6</accession>
<dbReference type="AlphaFoldDB" id="A0A8T0VJL6"/>
<keyword evidence="2" id="KW-1185">Reference proteome</keyword>